<dbReference type="HOGENOM" id="CLU_041527_1_1_11"/>
<dbReference type="InterPro" id="IPR025420">
    <property type="entry name" value="DUF4143"/>
</dbReference>
<evidence type="ECO:0000259" key="2">
    <source>
        <dbReference type="Pfam" id="PF13635"/>
    </source>
</evidence>
<accession>M4RDJ3</accession>
<dbReference type="PANTHER" id="PTHR33295:SF20">
    <property type="entry name" value="ATPASE"/>
    <property type="match status" value="1"/>
</dbReference>
<dbReference type="InterPro" id="IPR041682">
    <property type="entry name" value="AAA_14"/>
</dbReference>
<dbReference type="SUPFAM" id="SSF52540">
    <property type="entry name" value="P-loop containing nucleoside triphosphate hydrolases"/>
    <property type="match status" value="1"/>
</dbReference>
<proteinExistence type="predicted"/>
<dbReference type="Pfam" id="PF13635">
    <property type="entry name" value="DUF4143"/>
    <property type="match status" value="1"/>
</dbReference>
<dbReference type="KEGG" id="btp:D805_1324"/>
<sequence length="436" mass="48242">MSQSSLKPRPRYQRMLAEARDNGLIKVVTGMRRSGKSSLMALGRDDLLAQGVPADRIVFLNLESFEFVDYDFRQLYHEVERAVRGKGHCYVFLDEVQLIGQWQKAVNAMRVDLDIDLVITGSNAHMLSSELSTLLSGRFMEIRVFPLSYREFLEYAELESSDASFERFCRFGALPPVVDQGDNPALARTVLAGIYNTVVVRDVASHMEIRNSAVFDDVARYVFDTAGSPVSVAKIEKRLASAHRKTTAVTIERYIKGMEEAYLLNRIPRVDAHGGRILQGLSKCYPSDTGIGGVLLGGKPYDFGFVLENVVCNELLAAGYHVRVGRTDRLEIDFVAWRDDVSGESDVAGDGLSSAQADSRSGSGYGVLGARPIMIQVTASILDASTRKRELEPLRAVRDVSARRMVITLNHMGLETVDGIEIVNALDWLNSLPSGR</sequence>
<keyword evidence="4" id="KW-1185">Reference proteome</keyword>
<dbReference type="InterPro" id="IPR027417">
    <property type="entry name" value="P-loop_NTPase"/>
</dbReference>
<dbReference type="RefSeq" id="WP_015450848.1">
    <property type="nucleotide sequence ID" value="NC_020546.1"/>
</dbReference>
<reference evidence="3 4" key="1">
    <citation type="journal article" date="2013" name="Genome Announc.">
        <title>Complete Genome Sequence of the Probiotic Bifidobacterium thermophilum Strain RBL67.</title>
        <authorList>
            <person name="Jans C."/>
            <person name="Lacroix C."/>
            <person name="Follador R."/>
            <person name="Stevens M.J."/>
        </authorList>
    </citation>
    <scope>NUCLEOTIDE SEQUENCE [LARGE SCALE GENOMIC DNA]</scope>
    <source>
        <strain evidence="3 4">RBL67</strain>
    </source>
</reference>
<evidence type="ECO:0000313" key="4">
    <source>
        <dbReference type="Proteomes" id="UP000011835"/>
    </source>
</evidence>
<organism evidence="3 4">
    <name type="scientific">Bifidobacterium thermophilum RBL67</name>
    <dbReference type="NCBI Taxonomy" id="1254439"/>
    <lineage>
        <taxon>Bacteria</taxon>
        <taxon>Bacillati</taxon>
        <taxon>Actinomycetota</taxon>
        <taxon>Actinomycetes</taxon>
        <taxon>Bifidobacteriales</taxon>
        <taxon>Bifidobacteriaceae</taxon>
        <taxon>Bifidobacterium</taxon>
    </lineage>
</organism>
<feature type="domain" description="DUF4143" evidence="2">
    <location>
        <begin position="201"/>
        <end position="339"/>
    </location>
</feature>
<dbReference type="Proteomes" id="UP000011835">
    <property type="component" value="Chromosome"/>
</dbReference>
<gene>
    <name evidence="3" type="ORF">D805_1324</name>
</gene>
<dbReference type="PATRIC" id="fig|1254439.12.peg.1318"/>
<protein>
    <submittedName>
        <fullName evidence="3">ATPase</fullName>
    </submittedName>
</protein>
<dbReference type="EMBL" id="CP004346">
    <property type="protein sequence ID" value="AGH41591.1"/>
    <property type="molecule type" value="Genomic_DNA"/>
</dbReference>
<evidence type="ECO:0000313" key="3">
    <source>
        <dbReference type="EMBL" id="AGH41591.1"/>
    </source>
</evidence>
<dbReference type="PANTHER" id="PTHR33295">
    <property type="entry name" value="ATPASE"/>
    <property type="match status" value="1"/>
</dbReference>
<evidence type="ECO:0000259" key="1">
    <source>
        <dbReference type="Pfam" id="PF13173"/>
    </source>
</evidence>
<dbReference type="AlphaFoldDB" id="M4RDJ3"/>
<feature type="domain" description="AAA" evidence="1">
    <location>
        <begin position="25"/>
        <end position="153"/>
    </location>
</feature>
<name>M4RDJ3_9BIFI</name>
<dbReference type="Pfam" id="PF13173">
    <property type="entry name" value="AAA_14"/>
    <property type="match status" value="1"/>
</dbReference>
<dbReference type="Gene3D" id="3.40.50.300">
    <property type="entry name" value="P-loop containing nucleotide triphosphate hydrolases"/>
    <property type="match status" value="1"/>
</dbReference>